<gene>
    <name evidence="2" type="ORF">AM2010_570</name>
</gene>
<dbReference type="AlphaFoldDB" id="A0A0G3X7R6"/>
<dbReference type="PANTHER" id="PTHR42879">
    <property type="entry name" value="3-OXOACYL-(ACYL-CARRIER-PROTEIN) REDUCTASE"/>
    <property type="match status" value="1"/>
</dbReference>
<dbReference type="GO" id="GO:0003858">
    <property type="term" value="F:3-hydroxybutyrate dehydrogenase activity"/>
    <property type="evidence" value="ECO:0007669"/>
    <property type="project" value="InterPro"/>
</dbReference>
<dbReference type="PATRIC" id="fig|543877.4.peg.575"/>
<dbReference type="InterPro" id="IPR050259">
    <property type="entry name" value="SDR"/>
</dbReference>
<dbReference type="Proteomes" id="UP000037643">
    <property type="component" value="Chromosome"/>
</dbReference>
<reference evidence="2 3" key="1">
    <citation type="submission" date="2015-06" db="EMBL/GenBank/DDBJ databases">
        <authorList>
            <person name="Kim K.M."/>
        </authorList>
    </citation>
    <scope>NUCLEOTIDE SEQUENCE [LARGE SCALE GENOMIC DNA]</scope>
    <source>
        <strain evidence="2 3">KCTC 22370</strain>
    </source>
</reference>
<dbReference type="PROSITE" id="PS00061">
    <property type="entry name" value="ADH_SHORT"/>
    <property type="match status" value="1"/>
</dbReference>
<dbReference type="PRINTS" id="PR00081">
    <property type="entry name" value="GDHRDH"/>
</dbReference>
<dbReference type="NCBIfam" id="TIGR01963">
    <property type="entry name" value="PHB_DH"/>
    <property type="match status" value="1"/>
</dbReference>
<dbReference type="STRING" id="543877.AM2010_570"/>
<dbReference type="RefSeq" id="WP_047805789.1">
    <property type="nucleotide sequence ID" value="NZ_CP011805.1"/>
</dbReference>
<dbReference type="NCBIfam" id="NF009093">
    <property type="entry name" value="PRK12429.1"/>
    <property type="match status" value="1"/>
</dbReference>
<protein>
    <submittedName>
        <fullName evidence="2">3-hydroxybutyrate dehydrogenase</fullName>
    </submittedName>
</protein>
<evidence type="ECO:0000313" key="3">
    <source>
        <dbReference type="Proteomes" id="UP000037643"/>
    </source>
</evidence>
<keyword evidence="3" id="KW-1185">Reference proteome</keyword>
<dbReference type="OrthoDB" id="9804774at2"/>
<dbReference type="Pfam" id="PF13561">
    <property type="entry name" value="adh_short_C2"/>
    <property type="match status" value="1"/>
</dbReference>
<dbReference type="GO" id="GO:0032787">
    <property type="term" value="P:monocarboxylic acid metabolic process"/>
    <property type="evidence" value="ECO:0007669"/>
    <property type="project" value="UniProtKB-ARBA"/>
</dbReference>
<dbReference type="Gene3D" id="3.40.50.720">
    <property type="entry name" value="NAD(P)-binding Rossmann-like Domain"/>
    <property type="match status" value="1"/>
</dbReference>
<evidence type="ECO:0000313" key="2">
    <source>
        <dbReference type="EMBL" id="AKM06656.1"/>
    </source>
</evidence>
<evidence type="ECO:0000256" key="1">
    <source>
        <dbReference type="ARBA" id="ARBA00006484"/>
    </source>
</evidence>
<comment type="similarity">
    <text evidence="1">Belongs to the short-chain dehydrogenases/reductases (SDR) family.</text>
</comment>
<name>A0A0G3X7R6_9SPHN</name>
<dbReference type="FunFam" id="3.40.50.720:FF:000084">
    <property type="entry name" value="Short-chain dehydrogenase reductase"/>
    <property type="match status" value="1"/>
</dbReference>
<dbReference type="EMBL" id="CP011805">
    <property type="protein sequence ID" value="AKM06656.1"/>
    <property type="molecule type" value="Genomic_DNA"/>
</dbReference>
<dbReference type="PRINTS" id="PR00080">
    <property type="entry name" value="SDRFAMILY"/>
</dbReference>
<dbReference type="PANTHER" id="PTHR42879:SF2">
    <property type="entry name" value="3-OXOACYL-[ACYL-CARRIER-PROTEIN] REDUCTASE FABG"/>
    <property type="match status" value="1"/>
</dbReference>
<dbReference type="InterPro" id="IPR002347">
    <property type="entry name" value="SDR_fam"/>
</dbReference>
<dbReference type="InterPro" id="IPR011294">
    <property type="entry name" value="3-OHbutyrate_DH"/>
</dbReference>
<proteinExistence type="inferred from homology"/>
<organism evidence="2 3">
    <name type="scientific">Pelagerythrobacter marensis</name>
    <dbReference type="NCBI Taxonomy" id="543877"/>
    <lineage>
        <taxon>Bacteria</taxon>
        <taxon>Pseudomonadati</taxon>
        <taxon>Pseudomonadota</taxon>
        <taxon>Alphaproteobacteria</taxon>
        <taxon>Sphingomonadales</taxon>
        <taxon>Erythrobacteraceae</taxon>
        <taxon>Pelagerythrobacter</taxon>
    </lineage>
</organism>
<dbReference type="InterPro" id="IPR036291">
    <property type="entry name" value="NAD(P)-bd_dom_sf"/>
</dbReference>
<accession>A0A0G3X7R6</accession>
<sequence>MFLTGKRALVTGSTSGIGLAIARALAAEGAQIVLNGFGDDDAIAALCDELGAEHVGADLTTAEGCDALMDAAGAVDILVNNAGMQHVAPVEDFPVARWDAIIALNLSAVFHTVRHAVPHMKAQGWGRIINTASAHSKSASPFKGAYNAAKHGLDGFTKTVALELAQSGVTANCISPGYVWTPLVENQIPDTMKARGLTRDQVINDVLLAKQPTKRFVQPEELGALAVFLCRKEAGNVTGANWSVDGGWTAE</sequence>
<dbReference type="InterPro" id="IPR020904">
    <property type="entry name" value="Sc_DH/Rdtase_CS"/>
</dbReference>
<dbReference type="SUPFAM" id="SSF51735">
    <property type="entry name" value="NAD(P)-binding Rossmann-fold domains"/>
    <property type="match status" value="1"/>
</dbReference>
<dbReference type="KEGG" id="amx:AM2010_570"/>